<protein>
    <recommendedName>
        <fullName evidence="3">DarT domain-containing protein</fullName>
    </recommendedName>
</protein>
<name>A0A5C0SEU4_CRATE</name>
<evidence type="ECO:0000313" key="1">
    <source>
        <dbReference type="EMBL" id="QEK12963.1"/>
    </source>
</evidence>
<dbReference type="OrthoDB" id="1706153at2"/>
<gene>
    <name evidence="1" type="ORF">FQB35_11880</name>
</gene>
<reference evidence="1 2" key="1">
    <citation type="submission" date="2019-07" db="EMBL/GenBank/DDBJ databases">
        <title>Complete genome of Crassaminicella thermophila SY095.</title>
        <authorList>
            <person name="Li X."/>
        </authorList>
    </citation>
    <scope>NUCLEOTIDE SEQUENCE [LARGE SCALE GENOMIC DNA]</scope>
    <source>
        <strain evidence="1 2">SY095</strain>
    </source>
</reference>
<organism evidence="1 2">
    <name type="scientific">Crassaminicella thermophila</name>
    <dbReference type="NCBI Taxonomy" id="2599308"/>
    <lineage>
        <taxon>Bacteria</taxon>
        <taxon>Bacillati</taxon>
        <taxon>Bacillota</taxon>
        <taxon>Clostridia</taxon>
        <taxon>Eubacteriales</taxon>
        <taxon>Clostridiaceae</taxon>
        <taxon>Crassaminicella</taxon>
    </lineage>
</organism>
<evidence type="ECO:0000313" key="2">
    <source>
        <dbReference type="Proteomes" id="UP000324646"/>
    </source>
</evidence>
<keyword evidence="2" id="KW-1185">Reference proteome</keyword>
<evidence type="ECO:0008006" key="3">
    <source>
        <dbReference type="Google" id="ProtNLM"/>
    </source>
</evidence>
<dbReference type="KEGG" id="crs:FQB35_11880"/>
<dbReference type="AlphaFoldDB" id="A0A5C0SEU4"/>
<dbReference type="RefSeq" id="WP_148810099.1">
    <property type="nucleotide sequence ID" value="NZ_CP042243.1"/>
</dbReference>
<accession>A0A5C0SEU4</accession>
<dbReference type="Proteomes" id="UP000324646">
    <property type="component" value="Chromosome"/>
</dbReference>
<dbReference type="EMBL" id="CP042243">
    <property type="protein sequence ID" value="QEK12963.1"/>
    <property type="molecule type" value="Genomic_DNA"/>
</dbReference>
<proteinExistence type="predicted"/>
<sequence>MIFQDYEKTGVIYHIISLPDLKKALKYGIAFDDKVTYKTKYDGFHQLIDAQKPDWIPSWVIRSKSIFASINYPKNHKFHSHSAVLSIKIDPKRCWVANENYANQIYEPYMLQNVEEFYECKDYLKKEGKMLLKKYWETSLSFEENLKVRMDKIDGYDAEVLINHTIAPEDIEIKYIVSDHRMLNVEEWKKIFCSCRG</sequence>